<dbReference type="Proteomes" id="UP000799302">
    <property type="component" value="Unassembled WGS sequence"/>
</dbReference>
<dbReference type="GO" id="GO:0005524">
    <property type="term" value="F:ATP binding"/>
    <property type="evidence" value="ECO:0007669"/>
    <property type="project" value="UniProtKB-KW"/>
</dbReference>
<dbReference type="GO" id="GO:0140662">
    <property type="term" value="F:ATP-dependent protein folding chaperone"/>
    <property type="evidence" value="ECO:0007669"/>
    <property type="project" value="InterPro"/>
</dbReference>
<keyword evidence="11" id="KW-1185">Reference proteome</keyword>
<dbReference type="SUPFAM" id="SSF54849">
    <property type="entry name" value="GroEL-intermediate domain like"/>
    <property type="match status" value="1"/>
</dbReference>
<proteinExistence type="inferred from homology"/>
<evidence type="ECO:0000313" key="11">
    <source>
        <dbReference type="Proteomes" id="UP000799302"/>
    </source>
</evidence>
<dbReference type="PROSITE" id="PS00995">
    <property type="entry name" value="TCP1_3"/>
    <property type="match status" value="1"/>
</dbReference>
<dbReference type="GO" id="GO:0051082">
    <property type="term" value="F:unfolded protein binding"/>
    <property type="evidence" value="ECO:0007669"/>
    <property type="project" value="InterPro"/>
</dbReference>
<name>A0A6A6U4E7_9PEZI</name>
<evidence type="ECO:0000256" key="4">
    <source>
        <dbReference type="ARBA" id="ARBA00022741"/>
    </source>
</evidence>
<dbReference type="InterPro" id="IPR002194">
    <property type="entry name" value="Chaperonin_TCP-1_CS"/>
</dbReference>
<dbReference type="NCBIfam" id="TIGR02347">
    <property type="entry name" value="chap_CCT_zeta"/>
    <property type="match status" value="1"/>
</dbReference>
<protein>
    <recommendedName>
        <fullName evidence="7">T-complex protein 1 subunit zeta</fullName>
    </recommendedName>
    <alternativeName>
        <fullName evidence="8">CCT-zeta</fullName>
    </alternativeName>
</protein>
<keyword evidence="3" id="KW-0963">Cytoplasm</keyword>
<dbReference type="Gene3D" id="1.10.560.10">
    <property type="entry name" value="GroEL-like equatorial domain"/>
    <property type="match status" value="1"/>
</dbReference>
<evidence type="ECO:0000256" key="3">
    <source>
        <dbReference type="ARBA" id="ARBA00022490"/>
    </source>
</evidence>
<keyword evidence="6 9" id="KW-0143">Chaperone</keyword>
<organism evidence="10 11">
    <name type="scientific">Microthyrium microscopicum</name>
    <dbReference type="NCBI Taxonomy" id="703497"/>
    <lineage>
        <taxon>Eukaryota</taxon>
        <taxon>Fungi</taxon>
        <taxon>Dikarya</taxon>
        <taxon>Ascomycota</taxon>
        <taxon>Pezizomycotina</taxon>
        <taxon>Dothideomycetes</taxon>
        <taxon>Dothideomycetes incertae sedis</taxon>
        <taxon>Microthyriales</taxon>
        <taxon>Microthyriaceae</taxon>
        <taxon>Microthyrium</taxon>
    </lineage>
</organism>
<dbReference type="InterPro" id="IPR027413">
    <property type="entry name" value="GROEL-like_equatorial_sf"/>
</dbReference>
<keyword evidence="4 9" id="KW-0547">Nucleotide-binding</keyword>
<evidence type="ECO:0000256" key="5">
    <source>
        <dbReference type="ARBA" id="ARBA00022840"/>
    </source>
</evidence>
<dbReference type="Pfam" id="PF00118">
    <property type="entry name" value="Cpn60_TCP1"/>
    <property type="match status" value="1"/>
</dbReference>
<evidence type="ECO:0000256" key="7">
    <source>
        <dbReference type="ARBA" id="ARBA00039582"/>
    </source>
</evidence>
<dbReference type="SUPFAM" id="SSF48592">
    <property type="entry name" value="GroEL equatorial domain-like"/>
    <property type="match status" value="1"/>
</dbReference>
<dbReference type="AlphaFoldDB" id="A0A6A6U4E7"/>
<sequence length="542" mass="58793">MSAAQLLNPKAESRRRGEALQVNIAAGEGLKQVLASNLGPTGTLKMLVDGAGGIKLTKDGSVLLKEMQIQNPTAVMIARAASAQDDITGDGTTSVVLLVGELLKQADRYISEGLHPRVITDGYELAKDEALKFLDTFKLKREVDRELLLSVARTSLSTKLESSLAEKLTPDITDAVLSIYQPPAKPDLFMVEIMTMQHRTAADTQLIRGLALDHGARHPDMPKRVENAFVLTLNVSLEYEKSEINSGFYYSSAEQRDKLVESERRHVDAKVRKIVELKKDVCGDDPKKGFVVVNQKGIDPLALDILAKNGIFALRRAKRRNMERLQLVCGGSSQNSVDDMDESVLGWAGLVYEQQLGEEKYTFIEDVKEAKSVTLLIKGPNAHTITQIKDAVRDGLRSVYNMIVDGSVVPGAGAFQVACAAHLQSEAFRRTVKGKASSGVRAFADALLIIPKTLAANAGLDIQDALAKLQDEQAEGINAGLDLTTGEPMDPVQAGVYDSFRVLRNCVASSTAIASNLLLCDEMLKARHMGRQAGPGGEQEDM</sequence>
<evidence type="ECO:0000256" key="8">
    <source>
        <dbReference type="ARBA" id="ARBA00044261"/>
    </source>
</evidence>
<evidence type="ECO:0000256" key="2">
    <source>
        <dbReference type="ARBA" id="ARBA00008020"/>
    </source>
</evidence>
<keyword evidence="5 9" id="KW-0067">ATP-binding</keyword>
<dbReference type="InterPro" id="IPR002423">
    <property type="entry name" value="Cpn60/GroEL/TCP-1"/>
</dbReference>
<evidence type="ECO:0000256" key="6">
    <source>
        <dbReference type="ARBA" id="ARBA00023186"/>
    </source>
</evidence>
<gene>
    <name evidence="10" type="ORF">BT63DRAFT_447615</name>
</gene>
<dbReference type="Gene3D" id="3.50.7.10">
    <property type="entry name" value="GroEL"/>
    <property type="match status" value="1"/>
</dbReference>
<dbReference type="InterPro" id="IPR027409">
    <property type="entry name" value="GroEL-like_apical_dom_sf"/>
</dbReference>
<evidence type="ECO:0000313" key="10">
    <source>
        <dbReference type="EMBL" id="KAF2666516.1"/>
    </source>
</evidence>
<dbReference type="PRINTS" id="PR00304">
    <property type="entry name" value="TCOMPLEXTCP1"/>
</dbReference>
<dbReference type="InterPro" id="IPR012722">
    <property type="entry name" value="Chap_CCT_zeta"/>
</dbReference>
<dbReference type="SUPFAM" id="SSF52029">
    <property type="entry name" value="GroEL apical domain-like"/>
    <property type="match status" value="1"/>
</dbReference>
<evidence type="ECO:0000256" key="9">
    <source>
        <dbReference type="RuleBase" id="RU004187"/>
    </source>
</evidence>
<accession>A0A6A6U4E7</accession>
<dbReference type="InterPro" id="IPR027410">
    <property type="entry name" value="TCP-1-like_intermed_sf"/>
</dbReference>
<dbReference type="FunFam" id="1.10.560.10:FF:000058">
    <property type="entry name" value="T-complex protein 1 subunit zeta"/>
    <property type="match status" value="1"/>
</dbReference>
<dbReference type="InterPro" id="IPR017998">
    <property type="entry name" value="Chaperone_TCP-1"/>
</dbReference>
<dbReference type="FunFam" id="3.30.260.10:FF:000017">
    <property type="entry name" value="T-complex protein 1 subunit zeta"/>
    <property type="match status" value="1"/>
</dbReference>
<dbReference type="EMBL" id="MU004238">
    <property type="protein sequence ID" value="KAF2666516.1"/>
    <property type="molecule type" value="Genomic_DNA"/>
</dbReference>
<evidence type="ECO:0000256" key="1">
    <source>
        <dbReference type="ARBA" id="ARBA00004496"/>
    </source>
</evidence>
<reference evidence="10" key="1">
    <citation type="journal article" date="2020" name="Stud. Mycol.">
        <title>101 Dothideomycetes genomes: a test case for predicting lifestyles and emergence of pathogens.</title>
        <authorList>
            <person name="Haridas S."/>
            <person name="Albert R."/>
            <person name="Binder M."/>
            <person name="Bloem J."/>
            <person name="Labutti K."/>
            <person name="Salamov A."/>
            <person name="Andreopoulos B."/>
            <person name="Baker S."/>
            <person name="Barry K."/>
            <person name="Bills G."/>
            <person name="Bluhm B."/>
            <person name="Cannon C."/>
            <person name="Castanera R."/>
            <person name="Culley D."/>
            <person name="Daum C."/>
            <person name="Ezra D."/>
            <person name="Gonzalez J."/>
            <person name="Henrissat B."/>
            <person name="Kuo A."/>
            <person name="Liang C."/>
            <person name="Lipzen A."/>
            <person name="Lutzoni F."/>
            <person name="Magnuson J."/>
            <person name="Mondo S."/>
            <person name="Nolan M."/>
            <person name="Ohm R."/>
            <person name="Pangilinan J."/>
            <person name="Park H.-J."/>
            <person name="Ramirez L."/>
            <person name="Alfaro M."/>
            <person name="Sun H."/>
            <person name="Tritt A."/>
            <person name="Yoshinaga Y."/>
            <person name="Zwiers L.-H."/>
            <person name="Turgeon B."/>
            <person name="Goodwin S."/>
            <person name="Spatafora J."/>
            <person name="Crous P."/>
            <person name="Grigoriev I."/>
        </authorList>
    </citation>
    <scope>NUCLEOTIDE SEQUENCE</scope>
    <source>
        <strain evidence="10">CBS 115976</strain>
    </source>
</reference>
<comment type="similarity">
    <text evidence="2 9">Belongs to the TCP-1 chaperonin family.</text>
</comment>
<dbReference type="PANTHER" id="PTHR11353">
    <property type="entry name" value="CHAPERONIN"/>
    <property type="match status" value="1"/>
</dbReference>
<dbReference type="Gene3D" id="3.30.260.10">
    <property type="entry name" value="TCP-1-like chaperonin intermediate domain"/>
    <property type="match status" value="1"/>
</dbReference>
<dbReference type="FunFam" id="3.50.7.10:FF:000004">
    <property type="entry name" value="T-complex protein 1 subunit zeta"/>
    <property type="match status" value="1"/>
</dbReference>
<dbReference type="GO" id="GO:0005832">
    <property type="term" value="C:chaperonin-containing T-complex"/>
    <property type="evidence" value="ECO:0007669"/>
    <property type="project" value="UniProtKB-ARBA"/>
</dbReference>
<dbReference type="GO" id="GO:0016887">
    <property type="term" value="F:ATP hydrolysis activity"/>
    <property type="evidence" value="ECO:0007669"/>
    <property type="project" value="InterPro"/>
</dbReference>
<dbReference type="OrthoDB" id="10052040at2759"/>
<comment type="subcellular location">
    <subcellularLocation>
        <location evidence="1">Cytoplasm</location>
    </subcellularLocation>
</comment>
<dbReference type="CDD" id="cd03342">
    <property type="entry name" value="TCP1_zeta"/>
    <property type="match status" value="1"/>
</dbReference>